<evidence type="ECO:0000256" key="1">
    <source>
        <dbReference type="SAM" id="MobiDB-lite"/>
    </source>
</evidence>
<organism evidence="3">
    <name type="scientific">Setaria italica</name>
    <name type="common">Foxtail millet</name>
    <name type="synonym">Panicum italicum</name>
    <dbReference type="NCBI Taxonomy" id="4555"/>
    <lineage>
        <taxon>Eukaryota</taxon>
        <taxon>Viridiplantae</taxon>
        <taxon>Streptophyta</taxon>
        <taxon>Embryophyta</taxon>
        <taxon>Tracheophyta</taxon>
        <taxon>Spermatophyta</taxon>
        <taxon>Magnoliopsida</taxon>
        <taxon>Liliopsida</taxon>
        <taxon>Poales</taxon>
        <taxon>Poaceae</taxon>
        <taxon>PACMAD clade</taxon>
        <taxon>Panicoideae</taxon>
        <taxon>Panicodae</taxon>
        <taxon>Paniceae</taxon>
        <taxon>Cenchrinae</taxon>
        <taxon>Setaria</taxon>
    </lineage>
</organism>
<protein>
    <recommendedName>
        <fullName evidence="2">VQ domain-containing protein</fullName>
    </recommendedName>
</protein>
<feature type="compositionally biased region" description="Polar residues" evidence="1">
    <location>
        <begin position="34"/>
        <end position="48"/>
    </location>
</feature>
<feature type="domain" description="VQ" evidence="2">
    <location>
        <begin position="142"/>
        <end position="169"/>
    </location>
</feature>
<dbReference type="PANTHER" id="PTHR33179">
    <property type="entry name" value="VQ MOTIF-CONTAINING PROTEIN"/>
    <property type="match status" value="1"/>
</dbReference>
<dbReference type="InterPro" id="IPR039609">
    <property type="entry name" value="VQ_15/22"/>
</dbReference>
<feature type="region of interest" description="Disordered" evidence="1">
    <location>
        <begin position="102"/>
        <end position="148"/>
    </location>
</feature>
<dbReference type="PANTHER" id="PTHR33179:SF35">
    <property type="entry name" value="VQ MOTIF-CONTAINING PROTEIN"/>
    <property type="match status" value="1"/>
</dbReference>
<evidence type="ECO:0000259" key="2">
    <source>
        <dbReference type="Pfam" id="PF05678"/>
    </source>
</evidence>
<dbReference type="OrthoDB" id="677269at2759"/>
<feature type="compositionally biased region" description="Low complexity" evidence="1">
    <location>
        <begin position="62"/>
        <end position="89"/>
    </location>
</feature>
<reference evidence="3" key="2">
    <citation type="submission" date="2015-07" db="EMBL/GenBank/DDBJ databases">
        <authorList>
            <person name="Noorani M."/>
        </authorList>
    </citation>
    <scope>NUCLEOTIDE SEQUENCE</scope>
    <source>
        <strain evidence="3">Yugu1</strain>
    </source>
</reference>
<accession>A0A368Q9V8</accession>
<feature type="compositionally biased region" description="Basic residues" evidence="1">
    <location>
        <begin position="131"/>
        <end position="141"/>
    </location>
</feature>
<reference evidence="3" key="1">
    <citation type="journal article" date="2012" name="Nat. Biotechnol.">
        <title>Reference genome sequence of the model plant Setaria.</title>
        <authorList>
            <person name="Bennetzen J.L."/>
            <person name="Schmutz J."/>
            <person name="Wang H."/>
            <person name="Percifield R."/>
            <person name="Hawkins J."/>
            <person name="Pontaroli A.C."/>
            <person name="Estep M."/>
            <person name="Feng L."/>
            <person name="Vaughn J.N."/>
            <person name="Grimwood J."/>
            <person name="Jenkins J."/>
            <person name="Barry K."/>
            <person name="Lindquist E."/>
            <person name="Hellsten U."/>
            <person name="Deshpande S."/>
            <person name="Wang X."/>
            <person name="Wu X."/>
            <person name="Mitros T."/>
            <person name="Triplett J."/>
            <person name="Yang X."/>
            <person name="Ye C.Y."/>
            <person name="Mauro-Herrera M."/>
            <person name="Wang L."/>
            <person name="Li P."/>
            <person name="Sharma M."/>
            <person name="Sharma R."/>
            <person name="Ronald P.C."/>
            <person name="Panaud O."/>
            <person name="Kellogg E.A."/>
            <person name="Brutnell T.P."/>
            <person name="Doust A.N."/>
            <person name="Tuskan G.A."/>
            <person name="Rokhsar D."/>
            <person name="Devos K.M."/>
        </authorList>
    </citation>
    <scope>NUCLEOTIDE SEQUENCE [LARGE SCALE GENOMIC DNA]</scope>
    <source>
        <strain evidence="3">Yugu1</strain>
    </source>
</reference>
<proteinExistence type="predicted"/>
<feature type="region of interest" description="Disordered" evidence="1">
    <location>
        <begin position="34"/>
        <end position="89"/>
    </location>
</feature>
<evidence type="ECO:0000313" key="3">
    <source>
        <dbReference type="EMBL" id="RCV14050.1"/>
    </source>
</evidence>
<dbReference type="AlphaFoldDB" id="A0A368Q9V8"/>
<dbReference type="InterPro" id="IPR008889">
    <property type="entry name" value="VQ"/>
</dbReference>
<name>A0A368Q9V8_SETIT</name>
<dbReference type="EMBL" id="CM003529">
    <property type="protein sequence ID" value="RCV14050.1"/>
    <property type="molecule type" value="Genomic_DNA"/>
</dbReference>
<gene>
    <name evidence="3" type="ORF">SETIT_2G396000v2</name>
</gene>
<feature type="region of interest" description="Disordered" evidence="1">
    <location>
        <begin position="209"/>
        <end position="235"/>
    </location>
</feature>
<sequence length="293" mass="30941">MGLTQNAQYKISYSLKYEKLRHSLFSQRHTQTYARASTHVSKTPTHSYSLQPSSPPNPTSPSHPLTPSDPPMASTASDSPPSSPAAPASAFLDDHHQLFLDPGATSSFLPATSSREPLPPAPASSSAAARKPPRKRPRASRRPPTTVLTTDTSNFRAMVQEFTGIPAPPPFAPHLGGPGVLFGVPHHDPAAAGTRAPLELLIRPSPLKLPAAPHASPPAGSFAHSLFPSSNNPNPAGSSSELFYSGFAPTLSGDVPRYDGGGFEVEAAEDERVGHGHGLFSSLLHSGDRYHSH</sequence>
<dbReference type="STRING" id="4555.A0A368Q9V8"/>
<dbReference type="Pfam" id="PF05678">
    <property type="entry name" value="VQ"/>
    <property type="match status" value="1"/>
</dbReference>